<reference evidence="4 5" key="1">
    <citation type="journal article" date="2013" name="J. Microbiol. Biotechnol.">
        <title>Novosphingobium ginsenosidimutans sp. nov., with the ability to convert ginsenoside.</title>
        <authorList>
            <person name="Kim J.K."/>
            <person name="He D."/>
            <person name="Liu Q.M."/>
            <person name="Park H.Y."/>
            <person name="Jung M.S."/>
            <person name="Yoon M.H."/>
            <person name="Kim S.C."/>
            <person name="Im W.T."/>
        </authorList>
    </citation>
    <scope>NUCLEOTIDE SEQUENCE [LARGE SCALE GENOMIC DNA]</scope>
    <source>
        <strain evidence="4 5">FW-6</strain>
    </source>
</reference>
<dbReference type="PANTHER" id="PTHR43046">
    <property type="entry name" value="GDP-MANNOSE MANNOSYL HYDROLASE"/>
    <property type="match status" value="1"/>
</dbReference>
<name>A0A5B8S227_9SPHN</name>
<comment type="cofactor">
    <cofactor evidence="1">
        <name>Mg(2+)</name>
        <dbReference type="ChEBI" id="CHEBI:18420"/>
    </cofactor>
</comment>
<gene>
    <name evidence="4" type="ORF">FRF71_04250</name>
</gene>
<dbReference type="OrthoDB" id="8480561at2"/>
<dbReference type="Pfam" id="PF00293">
    <property type="entry name" value="NUDIX"/>
    <property type="match status" value="1"/>
</dbReference>
<dbReference type="RefSeq" id="WP_147089388.1">
    <property type="nucleotide sequence ID" value="NZ_BAABJD010000001.1"/>
</dbReference>
<dbReference type="InterPro" id="IPR000086">
    <property type="entry name" value="NUDIX_hydrolase_dom"/>
</dbReference>
<dbReference type="PANTHER" id="PTHR43046:SF14">
    <property type="entry name" value="MUTT_NUDIX FAMILY PROTEIN"/>
    <property type="match status" value="1"/>
</dbReference>
<dbReference type="Proteomes" id="UP000321172">
    <property type="component" value="Chromosome"/>
</dbReference>
<feature type="domain" description="Nudix hydrolase" evidence="3">
    <location>
        <begin position="30"/>
        <end position="154"/>
    </location>
</feature>
<dbReference type="SUPFAM" id="SSF55811">
    <property type="entry name" value="Nudix"/>
    <property type="match status" value="1"/>
</dbReference>
<evidence type="ECO:0000259" key="3">
    <source>
        <dbReference type="PROSITE" id="PS51462"/>
    </source>
</evidence>
<organism evidence="4 5">
    <name type="scientific">Novosphingobium ginsenosidimutans</name>
    <dbReference type="NCBI Taxonomy" id="1176536"/>
    <lineage>
        <taxon>Bacteria</taxon>
        <taxon>Pseudomonadati</taxon>
        <taxon>Pseudomonadota</taxon>
        <taxon>Alphaproteobacteria</taxon>
        <taxon>Sphingomonadales</taxon>
        <taxon>Sphingomonadaceae</taxon>
        <taxon>Novosphingobium</taxon>
    </lineage>
</organism>
<dbReference type="PROSITE" id="PS51462">
    <property type="entry name" value="NUDIX"/>
    <property type="match status" value="1"/>
</dbReference>
<accession>A0A5B8S227</accession>
<keyword evidence="2" id="KW-0378">Hydrolase</keyword>
<dbReference type="GO" id="GO:0016787">
    <property type="term" value="F:hydrolase activity"/>
    <property type="evidence" value="ECO:0007669"/>
    <property type="project" value="UniProtKB-KW"/>
</dbReference>
<dbReference type="InterPro" id="IPR015797">
    <property type="entry name" value="NUDIX_hydrolase-like_dom_sf"/>
</dbReference>
<dbReference type="Gene3D" id="3.90.79.10">
    <property type="entry name" value="Nucleoside Triphosphate Pyrophosphohydrolase"/>
    <property type="match status" value="1"/>
</dbReference>
<dbReference type="EMBL" id="CP042345">
    <property type="protein sequence ID" value="QEA15410.1"/>
    <property type="molecule type" value="Genomic_DNA"/>
</dbReference>
<evidence type="ECO:0000313" key="5">
    <source>
        <dbReference type="Proteomes" id="UP000321172"/>
    </source>
</evidence>
<protein>
    <submittedName>
        <fullName evidence="4">NUDIX domain-containing protein</fullName>
    </submittedName>
</protein>
<dbReference type="AlphaFoldDB" id="A0A5B8S227"/>
<sequence length="161" mass="17957">MLRLIPRPLHRVLLVQAHRVRLVWWRIRKPLLLGCRVLAFDDEGRVLLVRHSYGSGRWMLPGGGIGRDESPVIAALRELAEETACALEDPRELAMIEEPLAGTVNRVHVITGRARGVPQGDGREIVAAEFFAPDALPPNLAEQLQRNLAEWIRTARVGSPT</sequence>
<evidence type="ECO:0000313" key="4">
    <source>
        <dbReference type="EMBL" id="QEA15410.1"/>
    </source>
</evidence>
<dbReference type="KEGG" id="ngf:FRF71_04250"/>
<proteinExistence type="predicted"/>
<keyword evidence="5" id="KW-1185">Reference proteome</keyword>
<evidence type="ECO:0000256" key="1">
    <source>
        <dbReference type="ARBA" id="ARBA00001946"/>
    </source>
</evidence>
<evidence type="ECO:0000256" key="2">
    <source>
        <dbReference type="ARBA" id="ARBA00022801"/>
    </source>
</evidence>